<dbReference type="Proteomes" id="UP000535890">
    <property type="component" value="Unassembled WGS sequence"/>
</dbReference>
<feature type="region of interest" description="Disordered" evidence="1">
    <location>
        <begin position="50"/>
        <end position="69"/>
    </location>
</feature>
<keyword evidence="3" id="KW-1185">Reference proteome</keyword>
<reference evidence="2 3" key="1">
    <citation type="submission" date="2020-07" db="EMBL/GenBank/DDBJ databases">
        <title>Sequencing the genomes of 1000 actinobacteria strains.</title>
        <authorList>
            <person name="Klenk H.-P."/>
        </authorList>
    </citation>
    <scope>NUCLEOTIDE SEQUENCE [LARGE SCALE GENOMIC DNA]</scope>
    <source>
        <strain evidence="2 3">DSM 45772</strain>
    </source>
</reference>
<name>A0A7Y9J8P7_9PSEU</name>
<protein>
    <submittedName>
        <fullName evidence="2">Uncharacterized protein</fullName>
    </submittedName>
</protein>
<organism evidence="2 3">
    <name type="scientific">Actinomycetospora corticicola</name>
    <dbReference type="NCBI Taxonomy" id="663602"/>
    <lineage>
        <taxon>Bacteria</taxon>
        <taxon>Bacillati</taxon>
        <taxon>Actinomycetota</taxon>
        <taxon>Actinomycetes</taxon>
        <taxon>Pseudonocardiales</taxon>
        <taxon>Pseudonocardiaceae</taxon>
        <taxon>Actinomycetospora</taxon>
    </lineage>
</organism>
<comment type="caution">
    <text evidence="2">The sequence shown here is derived from an EMBL/GenBank/DDBJ whole genome shotgun (WGS) entry which is preliminary data.</text>
</comment>
<sequence length="103" mass="10823">MVRPAPDDATRPRADVQYRPEGGPTAGAPVGRPDDAWLLEDDEFRYAGRLDQPAPAEGAEVEADGRTWSVEGDASVIGEAGTVLEPEPNPTSDPDGRLGLTGP</sequence>
<feature type="compositionally biased region" description="Basic and acidic residues" evidence="1">
    <location>
        <begin position="1"/>
        <end position="18"/>
    </location>
</feature>
<accession>A0A7Y9J8P7</accession>
<dbReference type="EMBL" id="JACCBN010000001">
    <property type="protein sequence ID" value="NYD39640.1"/>
    <property type="molecule type" value="Genomic_DNA"/>
</dbReference>
<dbReference type="RefSeq" id="WP_179796934.1">
    <property type="nucleotide sequence ID" value="NZ_BAABHP010000023.1"/>
</dbReference>
<proteinExistence type="predicted"/>
<dbReference type="AlphaFoldDB" id="A0A7Y9J8P7"/>
<evidence type="ECO:0000313" key="2">
    <source>
        <dbReference type="EMBL" id="NYD39640.1"/>
    </source>
</evidence>
<feature type="region of interest" description="Disordered" evidence="1">
    <location>
        <begin position="1"/>
        <end position="35"/>
    </location>
</feature>
<gene>
    <name evidence="2" type="ORF">BJ983_005742</name>
</gene>
<feature type="region of interest" description="Disordered" evidence="1">
    <location>
        <begin position="79"/>
        <end position="103"/>
    </location>
</feature>
<evidence type="ECO:0000313" key="3">
    <source>
        <dbReference type="Proteomes" id="UP000535890"/>
    </source>
</evidence>
<evidence type="ECO:0000256" key="1">
    <source>
        <dbReference type="SAM" id="MobiDB-lite"/>
    </source>
</evidence>